<keyword evidence="3" id="KW-0862">Zinc</keyword>
<proteinExistence type="predicted"/>
<keyword evidence="7" id="KW-1185">Reference proteome</keyword>
<dbReference type="PROSITE" id="PS01360">
    <property type="entry name" value="ZF_MYND_1"/>
    <property type="match status" value="1"/>
</dbReference>
<sequence>MVENVIVLRCSLCKSENPPDNRCSSCKVARYCNKEHQASDWAAHKTVCTPIKRARAKLEKEELKLRNDAGNGIFSPPYTFENKVGHFWGILSTRDYMRARIDYVIKVLRLDTYDAVSTGLECLRDMLHLCRSDNLGARDMIPGCYLRLEQDQKCYDFIKWYATEGSRGDYSYGNMNLPFLNLENEDVMEGVAVFCGEWKAADYGIPITLIKVRMLLDLRDLRASSALLETGKLNFDTIQHLRARLHSRSSIWSARPDLLSIEGLDERIKMLEDQTEQLFKAVWKANEYFWEAILDPRPFSEIPSTYS</sequence>
<keyword evidence="1" id="KW-0479">Metal-binding</keyword>
<dbReference type="Proteomes" id="UP000298030">
    <property type="component" value="Unassembled WGS sequence"/>
</dbReference>
<gene>
    <name evidence="6" type="ORF">FA13DRAFT_1738140</name>
</gene>
<dbReference type="EMBL" id="QPFP01000055">
    <property type="protein sequence ID" value="TEB25621.1"/>
    <property type="molecule type" value="Genomic_DNA"/>
</dbReference>
<evidence type="ECO:0000313" key="6">
    <source>
        <dbReference type="EMBL" id="TEB25621.1"/>
    </source>
</evidence>
<evidence type="ECO:0000256" key="4">
    <source>
        <dbReference type="PROSITE-ProRule" id="PRU00134"/>
    </source>
</evidence>
<keyword evidence="2 4" id="KW-0863">Zinc-finger</keyword>
<dbReference type="OrthoDB" id="2880862at2759"/>
<dbReference type="GO" id="GO:0008270">
    <property type="term" value="F:zinc ion binding"/>
    <property type="evidence" value="ECO:0007669"/>
    <property type="project" value="UniProtKB-KW"/>
</dbReference>
<comment type="caution">
    <text evidence="6">The sequence shown here is derived from an EMBL/GenBank/DDBJ whole genome shotgun (WGS) entry which is preliminary data.</text>
</comment>
<feature type="domain" description="MYND-type" evidence="5">
    <location>
        <begin position="10"/>
        <end position="48"/>
    </location>
</feature>
<organism evidence="6 7">
    <name type="scientific">Coprinellus micaceus</name>
    <name type="common">Glistening ink-cap mushroom</name>
    <name type="synonym">Coprinus micaceus</name>
    <dbReference type="NCBI Taxonomy" id="71717"/>
    <lineage>
        <taxon>Eukaryota</taxon>
        <taxon>Fungi</taxon>
        <taxon>Dikarya</taxon>
        <taxon>Basidiomycota</taxon>
        <taxon>Agaricomycotina</taxon>
        <taxon>Agaricomycetes</taxon>
        <taxon>Agaricomycetidae</taxon>
        <taxon>Agaricales</taxon>
        <taxon>Agaricineae</taxon>
        <taxon>Psathyrellaceae</taxon>
        <taxon>Coprinellus</taxon>
    </lineage>
</organism>
<dbReference type="AlphaFoldDB" id="A0A4Y7SV78"/>
<reference evidence="6 7" key="1">
    <citation type="journal article" date="2019" name="Nat. Ecol. Evol.">
        <title>Megaphylogeny resolves global patterns of mushroom evolution.</title>
        <authorList>
            <person name="Varga T."/>
            <person name="Krizsan K."/>
            <person name="Foldi C."/>
            <person name="Dima B."/>
            <person name="Sanchez-Garcia M."/>
            <person name="Sanchez-Ramirez S."/>
            <person name="Szollosi G.J."/>
            <person name="Szarkandi J.G."/>
            <person name="Papp V."/>
            <person name="Albert L."/>
            <person name="Andreopoulos W."/>
            <person name="Angelini C."/>
            <person name="Antonin V."/>
            <person name="Barry K.W."/>
            <person name="Bougher N.L."/>
            <person name="Buchanan P."/>
            <person name="Buyck B."/>
            <person name="Bense V."/>
            <person name="Catcheside P."/>
            <person name="Chovatia M."/>
            <person name="Cooper J."/>
            <person name="Damon W."/>
            <person name="Desjardin D."/>
            <person name="Finy P."/>
            <person name="Geml J."/>
            <person name="Haridas S."/>
            <person name="Hughes K."/>
            <person name="Justo A."/>
            <person name="Karasinski D."/>
            <person name="Kautmanova I."/>
            <person name="Kiss B."/>
            <person name="Kocsube S."/>
            <person name="Kotiranta H."/>
            <person name="LaButti K.M."/>
            <person name="Lechner B.E."/>
            <person name="Liimatainen K."/>
            <person name="Lipzen A."/>
            <person name="Lukacs Z."/>
            <person name="Mihaltcheva S."/>
            <person name="Morgado L.N."/>
            <person name="Niskanen T."/>
            <person name="Noordeloos M.E."/>
            <person name="Ohm R.A."/>
            <person name="Ortiz-Santana B."/>
            <person name="Ovrebo C."/>
            <person name="Racz N."/>
            <person name="Riley R."/>
            <person name="Savchenko A."/>
            <person name="Shiryaev A."/>
            <person name="Soop K."/>
            <person name="Spirin V."/>
            <person name="Szebenyi C."/>
            <person name="Tomsovsky M."/>
            <person name="Tulloss R.E."/>
            <person name="Uehling J."/>
            <person name="Grigoriev I.V."/>
            <person name="Vagvolgyi C."/>
            <person name="Papp T."/>
            <person name="Martin F.M."/>
            <person name="Miettinen O."/>
            <person name="Hibbett D.S."/>
            <person name="Nagy L.G."/>
        </authorList>
    </citation>
    <scope>NUCLEOTIDE SEQUENCE [LARGE SCALE GENOMIC DNA]</scope>
    <source>
        <strain evidence="6 7">FP101781</strain>
    </source>
</reference>
<evidence type="ECO:0000256" key="2">
    <source>
        <dbReference type="ARBA" id="ARBA00022771"/>
    </source>
</evidence>
<dbReference type="PROSITE" id="PS50865">
    <property type="entry name" value="ZF_MYND_2"/>
    <property type="match status" value="1"/>
</dbReference>
<protein>
    <recommendedName>
        <fullName evidence="5">MYND-type domain-containing protein</fullName>
    </recommendedName>
</protein>
<dbReference type="SUPFAM" id="SSF144232">
    <property type="entry name" value="HIT/MYND zinc finger-like"/>
    <property type="match status" value="1"/>
</dbReference>
<evidence type="ECO:0000313" key="7">
    <source>
        <dbReference type="Proteomes" id="UP000298030"/>
    </source>
</evidence>
<evidence type="ECO:0000259" key="5">
    <source>
        <dbReference type="PROSITE" id="PS50865"/>
    </source>
</evidence>
<dbReference type="Pfam" id="PF01753">
    <property type="entry name" value="zf-MYND"/>
    <property type="match status" value="1"/>
</dbReference>
<evidence type="ECO:0000256" key="3">
    <source>
        <dbReference type="ARBA" id="ARBA00022833"/>
    </source>
</evidence>
<dbReference type="InterPro" id="IPR002893">
    <property type="entry name" value="Znf_MYND"/>
</dbReference>
<accession>A0A4Y7SV78</accession>
<dbReference type="STRING" id="71717.A0A4Y7SV78"/>
<dbReference type="Gene3D" id="6.10.140.2220">
    <property type="match status" value="1"/>
</dbReference>
<evidence type="ECO:0000256" key="1">
    <source>
        <dbReference type="ARBA" id="ARBA00022723"/>
    </source>
</evidence>
<name>A0A4Y7SV78_COPMI</name>